<sequence>MELTLILNSHFSLLATCWDQCQCWIKGLRRRHGQGDMPGTMLGLGNQLGSIFRSDGDHSWDRPNEPGLVLRLDQLTTIGGNNSRQR</sequence>
<accession>W9SQN4</accession>
<proteinExistence type="predicted"/>
<dbReference type="EMBL" id="KE345923">
    <property type="protein sequence ID" value="EXC20951.1"/>
    <property type="molecule type" value="Genomic_DNA"/>
</dbReference>
<reference evidence="2" key="1">
    <citation type="submission" date="2013-01" db="EMBL/GenBank/DDBJ databases">
        <title>Draft Genome Sequence of a Mulberry Tree, Morus notabilis C.K. Schneid.</title>
        <authorList>
            <person name="He N."/>
            <person name="Zhao S."/>
        </authorList>
    </citation>
    <scope>NUCLEOTIDE SEQUENCE</scope>
</reference>
<dbReference type="AlphaFoldDB" id="W9SQN4"/>
<gene>
    <name evidence="1" type="ORF">L484_003420</name>
</gene>
<evidence type="ECO:0000313" key="2">
    <source>
        <dbReference type="Proteomes" id="UP000030645"/>
    </source>
</evidence>
<keyword evidence="2" id="KW-1185">Reference proteome</keyword>
<evidence type="ECO:0000313" key="1">
    <source>
        <dbReference type="EMBL" id="EXC20951.1"/>
    </source>
</evidence>
<name>W9SQN4_9ROSA</name>
<protein>
    <submittedName>
        <fullName evidence="1">Uncharacterized protein</fullName>
    </submittedName>
</protein>
<organism evidence="1 2">
    <name type="scientific">Morus notabilis</name>
    <dbReference type="NCBI Taxonomy" id="981085"/>
    <lineage>
        <taxon>Eukaryota</taxon>
        <taxon>Viridiplantae</taxon>
        <taxon>Streptophyta</taxon>
        <taxon>Embryophyta</taxon>
        <taxon>Tracheophyta</taxon>
        <taxon>Spermatophyta</taxon>
        <taxon>Magnoliopsida</taxon>
        <taxon>eudicotyledons</taxon>
        <taxon>Gunneridae</taxon>
        <taxon>Pentapetalae</taxon>
        <taxon>rosids</taxon>
        <taxon>fabids</taxon>
        <taxon>Rosales</taxon>
        <taxon>Moraceae</taxon>
        <taxon>Moreae</taxon>
        <taxon>Morus</taxon>
    </lineage>
</organism>
<dbReference type="Proteomes" id="UP000030645">
    <property type="component" value="Unassembled WGS sequence"/>
</dbReference>